<evidence type="ECO:0000259" key="5">
    <source>
        <dbReference type="Pfam" id="PF17882"/>
    </source>
</evidence>
<dbReference type="EMBL" id="CP140152">
    <property type="protein sequence ID" value="WQH04752.1"/>
    <property type="molecule type" value="Genomic_DNA"/>
</dbReference>
<protein>
    <submittedName>
        <fullName evidence="6">Lectin ESA-2</fullName>
    </submittedName>
</protein>
<dbReference type="RefSeq" id="WP_026637773.1">
    <property type="nucleotide sequence ID" value="NZ_CP140152.1"/>
</dbReference>
<gene>
    <name evidence="6" type="ORF">SR858_27570</name>
</gene>
<accession>A0ABZ0XYC0</accession>
<evidence type="ECO:0000256" key="4">
    <source>
        <dbReference type="SAM" id="MobiDB-lite"/>
    </source>
</evidence>
<dbReference type="InterPro" id="IPR053726">
    <property type="entry name" value="Bacterial_Lectin_Domain_sf"/>
</dbReference>
<organism evidence="6 7">
    <name type="scientific">Duganella zoogloeoides</name>
    <dbReference type="NCBI Taxonomy" id="75659"/>
    <lineage>
        <taxon>Bacteria</taxon>
        <taxon>Pseudomonadati</taxon>
        <taxon>Pseudomonadota</taxon>
        <taxon>Betaproteobacteria</taxon>
        <taxon>Burkholderiales</taxon>
        <taxon>Oxalobacteraceae</taxon>
        <taxon>Telluria group</taxon>
        <taxon>Duganella</taxon>
    </lineage>
</organism>
<dbReference type="Gene3D" id="2.40.128.450">
    <property type="match status" value="2"/>
</dbReference>
<evidence type="ECO:0000256" key="1">
    <source>
        <dbReference type="ARBA" id="ARBA00008512"/>
    </source>
</evidence>
<dbReference type="Proteomes" id="UP001326110">
    <property type="component" value="Chromosome"/>
</dbReference>
<feature type="region of interest" description="Disordered" evidence="4">
    <location>
        <begin position="1"/>
        <end position="22"/>
    </location>
</feature>
<comment type="similarity">
    <text evidence="1">Belongs to the bacterial lectin family.</text>
</comment>
<name>A0ABZ0XYC0_9BURK</name>
<dbReference type="GeneID" id="43166035"/>
<keyword evidence="3" id="KW-0677">Repeat</keyword>
<evidence type="ECO:0000313" key="6">
    <source>
        <dbReference type="EMBL" id="WQH04752.1"/>
    </source>
</evidence>
<dbReference type="InterPro" id="IPR040964">
    <property type="entry name" value="SBD"/>
</dbReference>
<keyword evidence="2" id="KW-0430">Lectin</keyword>
<proteinExistence type="inferred from homology"/>
<dbReference type="Pfam" id="PF17882">
    <property type="entry name" value="SBD"/>
    <property type="match status" value="4"/>
</dbReference>
<sequence>MSSTSKNANNLHHVQNQWGGSSAPWNEGGMWIIGGRAGQNVVALNIESGDGGTTFTGQMKYAGEGPIGFRATLTQSNTYTVENQWGGDTAPWHPGGSWVLGCRAGQNVVAVNVESGDGGATFTGTMTYKGEGPIGFKSELSDGAVYSAENQWGGAAAPWHQGGVWVLGCRDQAVVAVEISSPDNGKTYTGTMTYAGEGPIGVQATEVAGNNYTVENQWGGNTAPWHPGGVWLIGCRAGQQAVAVNITSADGGNTFSGSITYNGEGPIGFRATGLPA</sequence>
<keyword evidence="7" id="KW-1185">Reference proteome</keyword>
<evidence type="ECO:0000256" key="3">
    <source>
        <dbReference type="ARBA" id="ARBA00022737"/>
    </source>
</evidence>
<evidence type="ECO:0000256" key="2">
    <source>
        <dbReference type="ARBA" id="ARBA00022734"/>
    </source>
</evidence>
<feature type="domain" description="OAA-family lectin sugar binding" evidence="5">
    <location>
        <begin position="210"/>
        <end position="272"/>
    </location>
</feature>
<feature type="domain" description="OAA-family lectin sugar binding" evidence="5">
    <location>
        <begin position="77"/>
        <end position="140"/>
    </location>
</feature>
<reference evidence="6 7" key="1">
    <citation type="submission" date="2023-11" db="EMBL/GenBank/DDBJ databases">
        <title>MicrobeMod: A computational toolkit for identifying prokaryotic methylation and restriction-modification with nanopore sequencing.</title>
        <authorList>
            <person name="Crits-Christoph A."/>
            <person name="Kang S.C."/>
            <person name="Lee H."/>
            <person name="Ostrov N."/>
        </authorList>
    </citation>
    <scope>NUCLEOTIDE SEQUENCE [LARGE SCALE GENOMIC DNA]</scope>
    <source>
        <strain evidence="6 7">ATCC 25935</strain>
    </source>
</reference>
<evidence type="ECO:0000313" key="7">
    <source>
        <dbReference type="Proteomes" id="UP001326110"/>
    </source>
</evidence>
<feature type="domain" description="OAA-family lectin sugar binding" evidence="5">
    <location>
        <begin position="145"/>
        <end position="205"/>
    </location>
</feature>
<feature type="domain" description="OAA-family lectin sugar binding" evidence="5">
    <location>
        <begin position="12"/>
        <end position="74"/>
    </location>
</feature>